<dbReference type="AlphaFoldDB" id="A0A0B4EY59"/>
<dbReference type="Proteomes" id="UP000031184">
    <property type="component" value="Unassembled WGS sequence"/>
</dbReference>
<evidence type="ECO:0000313" key="2">
    <source>
        <dbReference type="Proteomes" id="UP000031184"/>
    </source>
</evidence>
<dbReference type="EMBL" id="AUZI01000011">
    <property type="protein sequence ID" value="KID49899.1"/>
    <property type="molecule type" value="Genomic_DNA"/>
</dbReference>
<organism evidence="1 2">
    <name type="scientific">Fusobacterium necrophorum subsp. funduliforme B35</name>
    <dbReference type="NCBI Taxonomy" id="1226633"/>
    <lineage>
        <taxon>Bacteria</taxon>
        <taxon>Fusobacteriati</taxon>
        <taxon>Fusobacteriota</taxon>
        <taxon>Fusobacteriia</taxon>
        <taxon>Fusobacteriales</taxon>
        <taxon>Fusobacteriaceae</taxon>
        <taxon>Fusobacterium</taxon>
    </lineage>
</organism>
<gene>
    <name evidence="1" type="ORF">C095_03720</name>
</gene>
<sequence>MMTTEETRKREFSVYSSIKDNFPKYVLSMDNINFTQNGIIHKNIIDFLLEDKK</sequence>
<accession>A0A0B4EY59</accession>
<protein>
    <submittedName>
        <fullName evidence="1">Uncharacterized protein</fullName>
    </submittedName>
</protein>
<proteinExistence type="predicted"/>
<name>A0A0B4EY59_9FUSO</name>
<comment type="caution">
    <text evidence="1">The sequence shown here is derived from an EMBL/GenBank/DDBJ whole genome shotgun (WGS) entry which is preliminary data.</text>
</comment>
<reference evidence="1 2" key="1">
    <citation type="submission" date="2013-08" db="EMBL/GenBank/DDBJ databases">
        <title>An opportunistic ruminal bacterium that causes liver abscesses in cattle.</title>
        <authorList>
            <person name="Benahmed F.H."/>
            <person name="Rasmussen M."/>
            <person name="Harbottle H."/>
            <person name="Soppet D."/>
            <person name="Nagaraja T.G."/>
            <person name="Davidson M."/>
        </authorList>
    </citation>
    <scope>NUCLEOTIDE SEQUENCE [LARGE SCALE GENOMIC DNA]</scope>
    <source>
        <strain evidence="1 2">B35</strain>
    </source>
</reference>
<dbReference type="PATRIC" id="fig|1226633.4.peg.747"/>
<evidence type="ECO:0000313" key="1">
    <source>
        <dbReference type="EMBL" id="KID49899.1"/>
    </source>
</evidence>